<dbReference type="EMBL" id="VSWD01000002">
    <property type="protein sequence ID" value="KAK3107071.1"/>
    <property type="molecule type" value="Genomic_DNA"/>
</dbReference>
<sequence length="245" mass="28219">MSHVGSDVGVRGSMEQEETGVPGEKTPAEAWVGDHLPSHIRPIADSEIRSRDLRDLCKPSTTCPTAIYILSPVCRSPRSNKYLRDETAAVCHASLDDGNVVLTRVFHGCEHDVHRAEDKVLNWLHHENYVKSCKNMFLTIIMDSSPLYTFSRNLMEFKLLLDEQEILNEVDLKFVRLCHMEDLEEDREENKEGMRLLHKAGVKLSSLTEKDWSFLREHLLDPNGLYEQEKNARRVTHELEEILKK</sequence>
<keyword evidence="3" id="KW-1185">Reference proteome</keyword>
<dbReference type="Pfam" id="PF18778">
    <property type="entry name" value="NAD1"/>
    <property type="match status" value="1"/>
</dbReference>
<reference evidence="2" key="1">
    <citation type="submission" date="2019-08" db="EMBL/GenBank/DDBJ databases">
        <title>The improved chromosome-level genome for the pearl oyster Pinctada fucata martensii using PacBio sequencing and Hi-C.</title>
        <authorList>
            <person name="Zheng Z."/>
        </authorList>
    </citation>
    <scope>NUCLEOTIDE SEQUENCE</scope>
    <source>
        <strain evidence="2">ZZ-2019</strain>
        <tissue evidence="2">Adductor muscle</tissue>
    </source>
</reference>
<name>A0AA89C354_PINIB</name>
<dbReference type="Proteomes" id="UP001186944">
    <property type="component" value="Unassembled WGS sequence"/>
</dbReference>
<proteinExistence type="predicted"/>
<comment type="caution">
    <text evidence="2">The sequence shown here is derived from an EMBL/GenBank/DDBJ whole genome shotgun (WGS) entry which is preliminary data.</text>
</comment>
<organism evidence="2 3">
    <name type="scientific">Pinctada imbricata</name>
    <name type="common">Atlantic pearl-oyster</name>
    <name type="synonym">Pinctada martensii</name>
    <dbReference type="NCBI Taxonomy" id="66713"/>
    <lineage>
        <taxon>Eukaryota</taxon>
        <taxon>Metazoa</taxon>
        <taxon>Spiralia</taxon>
        <taxon>Lophotrochozoa</taxon>
        <taxon>Mollusca</taxon>
        <taxon>Bivalvia</taxon>
        <taxon>Autobranchia</taxon>
        <taxon>Pteriomorphia</taxon>
        <taxon>Pterioida</taxon>
        <taxon>Pterioidea</taxon>
        <taxon>Pteriidae</taxon>
        <taxon>Pinctada</taxon>
    </lineage>
</organism>
<gene>
    <name evidence="2" type="ORF">FSP39_006314</name>
</gene>
<evidence type="ECO:0000313" key="2">
    <source>
        <dbReference type="EMBL" id="KAK3107071.1"/>
    </source>
</evidence>
<evidence type="ECO:0000256" key="1">
    <source>
        <dbReference type="SAM" id="MobiDB-lite"/>
    </source>
</evidence>
<evidence type="ECO:0000313" key="3">
    <source>
        <dbReference type="Proteomes" id="UP001186944"/>
    </source>
</evidence>
<dbReference type="Gene3D" id="3.40.140.10">
    <property type="entry name" value="Cytidine Deaminase, domain 2"/>
    <property type="match status" value="1"/>
</dbReference>
<accession>A0AA89C354</accession>
<protein>
    <submittedName>
        <fullName evidence="2">Uncharacterized protein</fullName>
    </submittedName>
</protein>
<feature type="region of interest" description="Disordered" evidence="1">
    <location>
        <begin position="1"/>
        <end position="28"/>
    </location>
</feature>
<dbReference type="AlphaFoldDB" id="A0AA89C354"/>